<dbReference type="GO" id="GO:0102704">
    <property type="term" value="F:GDP-Man:Man(2)GlcNAc(2)-PP-Dol alpha-1,6-mannosyltransferase activity"/>
    <property type="evidence" value="ECO:0007669"/>
    <property type="project" value="UniProtKB-UniRule"/>
</dbReference>
<keyword evidence="6" id="KW-1185">Reference proteome</keyword>
<dbReference type="AlphaFoldDB" id="A0AAV7JZV7"/>
<organism evidence="5 6">
    <name type="scientific">Oopsacas minuta</name>
    <dbReference type="NCBI Taxonomy" id="111878"/>
    <lineage>
        <taxon>Eukaryota</taxon>
        <taxon>Metazoa</taxon>
        <taxon>Porifera</taxon>
        <taxon>Hexactinellida</taxon>
        <taxon>Hexasterophora</taxon>
        <taxon>Lyssacinosida</taxon>
        <taxon>Leucopsacidae</taxon>
        <taxon>Oopsacas</taxon>
    </lineage>
</organism>
<keyword evidence="1 3" id="KW-0328">Glycosyltransferase</keyword>
<comment type="subcellular location">
    <subcellularLocation>
        <location evidence="3">Endoplasmic reticulum membrane</location>
        <topology evidence="3">Single-pass membrane protein</topology>
    </subcellularLocation>
</comment>
<evidence type="ECO:0000256" key="2">
    <source>
        <dbReference type="ARBA" id="ARBA00022679"/>
    </source>
</evidence>
<dbReference type="PANTHER" id="PTHR45918">
    <property type="entry name" value="ALPHA-1,3/1,6-MANNOSYLTRANSFERASE ALG2"/>
    <property type="match status" value="1"/>
</dbReference>
<dbReference type="Gene3D" id="3.30.420.10">
    <property type="entry name" value="Ribonuclease H-like superfamily/Ribonuclease H"/>
    <property type="match status" value="1"/>
</dbReference>
<dbReference type="EC" id="2.4.1.257" evidence="3"/>
<comment type="catalytic activity">
    <reaction evidence="3">
        <text>an alpha-D-Man-(1-&gt;3)-beta-D-Man-(1-&gt;4)-beta-D-GlcNAc-(1-&gt;4)-alpha-D-GlcNAc-diphospho-di-trans,poly-cis-dolichol + GDP-alpha-D-mannose = an alpha-D-Man-(1-&gt;3)-[alpha-D-Man-(1-&gt;6)]-beta-D-Man-(1-&gt;4)-beta-D-GlcNAc-(1-&gt;4)-alpha-D-GlcNAc-diphospho-di-trans,poly-cis-dolichol + GDP + H(+)</text>
        <dbReference type="Rhea" id="RHEA:29519"/>
        <dbReference type="Rhea" id="RHEA-COMP:19513"/>
        <dbReference type="Rhea" id="RHEA-COMP:19515"/>
        <dbReference type="ChEBI" id="CHEBI:15378"/>
        <dbReference type="ChEBI" id="CHEBI:57527"/>
        <dbReference type="ChEBI" id="CHEBI:58189"/>
        <dbReference type="ChEBI" id="CHEBI:132510"/>
        <dbReference type="ChEBI" id="CHEBI:132511"/>
        <dbReference type="EC" id="2.4.1.257"/>
    </reaction>
    <physiologicalReaction direction="left-to-right" evidence="3">
        <dbReference type="Rhea" id="RHEA:29520"/>
    </physiologicalReaction>
</comment>
<dbReference type="GO" id="GO:0005789">
    <property type="term" value="C:endoplasmic reticulum membrane"/>
    <property type="evidence" value="ECO:0007669"/>
    <property type="project" value="UniProtKB-SubCell"/>
</dbReference>
<dbReference type="EMBL" id="JAKMXF010000244">
    <property type="protein sequence ID" value="KAI6653994.1"/>
    <property type="molecule type" value="Genomic_DNA"/>
</dbReference>
<dbReference type="GO" id="GO:0003676">
    <property type="term" value="F:nucleic acid binding"/>
    <property type="evidence" value="ECO:0007669"/>
    <property type="project" value="InterPro"/>
</dbReference>
<proteinExistence type="inferred from homology"/>
<protein>
    <recommendedName>
        <fullName evidence="3">Alpha-1,3/1,6-mannosyltransferase ALG2</fullName>
        <ecNumber evidence="3">2.4.1.132</ecNumber>
        <ecNumber evidence="3">2.4.1.257</ecNumber>
    </recommendedName>
    <alternativeName>
        <fullName evidence="3">GDP-Man:Man(1)GlcNAc(2)-PP-Dol alpha-1,3-mannosyltransferase</fullName>
    </alternativeName>
</protein>
<name>A0AAV7JZV7_9METZ</name>
<dbReference type="InterPro" id="IPR036397">
    <property type="entry name" value="RNaseH_sf"/>
</dbReference>
<dbReference type="GO" id="GO:0004378">
    <property type="term" value="F:GDP-Man:Man(1)GlcNAc(2)-PP-Dol alpha-1,3-mannosyltransferase activity"/>
    <property type="evidence" value="ECO:0007669"/>
    <property type="project" value="UniProtKB-UniRule"/>
</dbReference>
<dbReference type="Proteomes" id="UP001165289">
    <property type="component" value="Unassembled WGS sequence"/>
</dbReference>
<comment type="catalytic activity">
    <reaction evidence="3">
        <text>a beta-D-Man-(1-&gt;4)-beta-D-GlcNAc-(1-&gt;4)-alpha-D-GlcNAc-diphospho-di-trans,poly-cis-dolichol + GDP-alpha-D-mannose = an alpha-D-Man-(1-&gt;3)-beta-D-Man-(1-&gt;4)-beta-D-GlcNAc-(1-&gt;4)-alpha-D-GlcNAc-diphospho-di-trans,poly-cis-dolichol + GDP + H(+)</text>
        <dbReference type="Rhea" id="RHEA:29515"/>
        <dbReference type="Rhea" id="RHEA-COMP:19511"/>
        <dbReference type="Rhea" id="RHEA-COMP:19513"/>
        <dbReference type="ChEBI" id="CHEBI:15378"/>
        <dbReference type="ChEBI" id="CHEBI:57527"/>
        <dbReference type="ChEBI" id="CHEBI:58189"/>
        <dbReference type="ChEBI" id="CHEBI:58472"/>
        <dbReference type="ChEBI" id="CHEBI:132510"/>
        <dbReference type="EC" id="2.4.1.132"/>
    </reaction>
    <physiologicalReaction direction="left-to-right" evidence="3">
        <dbReference type="Rhea" id="RHEA:29516"/>
    </physiologicalReaction>
</comment>
<evidence type="ECO:0000313" key="6">
    <source>
        <dbReference type="Proteomes" id="UP001165289"/>
    </source>
</evidence>
<comment type="function">
    <text evidence="3">Mannosylates Man(2)GlcNAc(2)-dolichol diphosphate and Man(1)GlcNAc(2)-dolichol diphosphate to form Man(3)GlcNAc(2)-dolichol diphosphate.</text>
</comment>
<evidence type="ECO:0000259" key="4">
    <source>
        <dbReference type="Pfam" id="PF00534"/>
    </source>
</evidence>
<feature type="domain" description="Glycosyl transferase family 1" evidence="4">
    <location>
        <begin position="97"/>
        <end position="274"/>
    </location>
</feature>
<accession>A0AAV7JZV7</accession>
<gene>
    <name evidence="5" type="ORF">LOD99_3170</name>
</gene>
<keyword evidence="2 3" id="KW-0808">Transferase</keyword>
<dbReference type="SUPFAM" id="SSF53756">
    <property type="entry name" value="UDP-Glycosyltransferase/glycogen phosphorylase"/>
    <property type="match status" value="1"/>
</dbReference>
<comment type="pathway">
    <text evidence="3">Protein modification; protein glycosylation.</text>
</comment>
<dbReference type="EC" id="2.4.1.132" evidence="3"/>
<sequence>MKVIIDNVTSHTAKLTKNFLDVEGLELLPHPPYSPDLAPCDFWLSPKLKIYLQRKDFNTLQALSMGLYFKSIPEEEYSNVSTIPSILPSNLEGIYSKESIIFLSLNRFECKKNISLAIRAFDLLSPQSHSTLSLTHDQWARCVLVIAGGYDERVSENIRYYSELSHLSVTLGLDAKVYFLRSISSDVKLFLLANSFALLYTPEFEHFGIVPIEAMYMNLPVIAHNSGGPKETIISGKTGILCESGHFEFAQAMRDLIFDKERTEKKYSFGSNGRLHVLENFSFDAFAYQLDKLI</sequence>
<dbReference type="InterPro" id="IPR027054">
    <property type="entry name" value="ALG2"/>
</dbReference>
<evidence type="ECO:0000313" key="5">
    <source>
        <dbReference type="EMBL" id="KAI6653994.1"/>
    </source>
</evidence>
<comment type="similarity">
    <text evidence="3">Belongs to the glycosyltransferase group 1 family.</text>
</comment>
<dbReference type="Gene3D" id="3.40.50.2000">
    <property type="entry name" value="Glycogen Phosphorylase B"/>
    <property type="match status" value="1"/>
</dbReference>
<dbReference type="Pfam" id="PF00534">
    <property type="entry name" value="Glycos_transf_1"/>
    <property type="match status" value="1"/>
</dbReference>
<evidence type="ECO:0000256" key="3">
    <source>
        <dbReference type="RuleBase" id="RU367136"/>
    </source>
</evidence>
<reference evidence="5 6" key="1">
    <citation type="journal article" date="2023" name="BMC Biol.">
        <title>The compact genome of the sponge Oopsacas minuta (Hexactinellida) is lacking key metazoan core genes.</title>
        <authorList>
            <person name="Santini S."/>
            <person name="Schenkelaars Q."/>
            <person name="Jourda C."/>
            <person name="Duchesne M."/>
            <person name="Belahbib H."/>
            <person name="Rocher C."/>
            <person name="Selva M."/>
            <person name="Riesgo A."/>
            <person name="Vervoort M."/>
            <person name="Leys S.P."/>
            <person name="Kodjabachian L."/>
            <person name="Le Bivic A."/>
            <person name="Borchiellini C."/>
            <person name="Claverie J.M."/>
            <person name="Renard E."/>
        </authorList>
    </citation>
    <scope>NUCLEOTIDE SEQUENCE [LARGE SCALE GENOMIC DNA]</scope>
    <source>
        <strain evidence="5">SPO-2</strain>
    </source>
</reference>
<dbReference type="PANTHER" id="PTHR45918:SF1">
    <property type="entry name" value="ALPHA-1,3_1,6-MANNOSYLTRANSFERASE ALG2"/>
    <property type="match status" value="1"/>
</dbReference>
<dbReference type="InterPro" id="IPR001296">
    <property type="entry name" value="Glyco_trans_1"/>
</dbReference>
<comment type="caution">
    <text evidence="5">The sequence shown here is derived from an EMBL/GenBank/DDBJ whole genome shotgun (WGS) entry which is preliminary data.</text>
</comment>
<evidence type="ECO:0000256" key="1">
    <source>
        <dbReference type="ARBA" id="ARBA00022676"/>
    </source>
</evidence>